<accession>A0A257LU24</accession>
<evidence type="ECO:0000313" key="1">
    <source>
        <dbReference type="EMBL" id="OYV02920.1"/>
    </source>
</evidence>
<dbReference type="EMBL" id="NMUJ01000037">
    <property type="protein sequence ID" value="OYV02920.1"/>
    <property type="molecule type" value="Genomic_DNA"/>
</dbReference>
<sequence>MNPCVFIELMTMLTHILGEVELQKIKVVACSDSITYVVNLVPPHVDTLRLGFEVTKMRWKHNTLYVMGDSLYRWDSTGVTGLMKWRDDFIDILVQPPDVWVLSRYSIRNVERTKKLPIEGGMKLMRDELTNRLYVLDSEGVYIITPELQVTASPALSGVHDMYVTPYGSKLYVLGGNTLYVWRLIEDKWQNMWIGEYDGLAMLPDGTKLYVWSSEGKLLVLDMLEDRIAGDYVLSTTIKEVKPSIDSHKLLIIGTEKVMIWDTKGDVELKSLPLSVDGGVFLPDSLWILLYGDEGLSLVSLKSYRKEHVFTLKNVHTICVIPSDYKLGYK</sequence>
<evidence type="ECO:0000313" key="2">
    <source>
        <dbReference type="Proteomes" id="UP000216312"/>
    </source>
</evidence>
<reference evidence="2" key="1">
    <citation type="submission" date="2017-07" db="EMBL/GenBank/DDBJ databases">
        <title>Novel pathways for hydrocarbon cycling and metabolic interdependencies in hydrothermal sediment communities.</title>
        <authorList>
            <person name="Dombrowski N."/>
            <person name="Seitz K."/>
            <person name="Teske A."/>
            <person name="Baker B."/>
        </authorList>
    </citation>
    <scope>NUCLEOTIDE SEQUENCE [LARGE SCALE GENOMIC DNA]</scope>
</reference>
<dbReference type="Proteomes" id="UP000216312">
    <property type="component" value="Unassembled WGS sequence"/>
</dbReference>
<dbReference type="InterPro" id="IPR015943">
    <property type="entry name" value="WD40/YVTN_repeat-like_dom_sf"/>
</dbReference>
<gene>
    <name evidence="1" type="ORF">CGW93_03245</name>
</gene>
<comment type="caution">
    <text evidence="1">The sequence shown here is derived from an EMBL/GenBank/DDBJ whole genome shotgun (WGS) entry which is preliminary data.</text>
</comment>
<name>A0A257LU24_UNCW3</name>
<protein>
    <recommendedName>
        <fullName evidence="3">Anaphase-promoting complex subunit 4 WD40 domain-containing protein</fullName>
    </recommendedName>
</protein>
<dbReference type="Gene3D" id="2.130.10.10">
    <property type="entry name" value="YVTN repeat-like/Quinoprotein amine dehydrogenase"/>
    <property type="match status" value="1"/>
</dbReference>
<dbReference type="SUPFAM" id="SSF75011">
    <property type="entry name" value="3-carboxy-cis,cis-mucoante lactonizing enzyme"/>
    <property type="match status" value="1"/>
</dbReference>
<dbReference type="AlphaFoldDB" id="A0A257LU24"/>
<evidence type="ECO:0008006" key="3">
    <source>
        <dbReference type="Google" id="ProtNLM"/>
    </source>
</evidence>
<proteinExistence type="predicted"/>
<organism evidence="1 2">
    <name type="scientific">candidate division WOR-3 bacterium 4484_18</name>
    <dbReference type="NCBI Taxonomy" id="2020626"/>
    <lineage>
        <taxon>Bacteria</taxon>
        <taxon>Bacteria division WOR-3</taxon>
    </lineage>
</organism>